<keyword evidence="4" id="KW-0256">Endoplasmic reticulum</keyword>
<dbReference type="EMBL" id="JAZHXJ010003353">
    <property type="protein sequence ID" value="KAL1835227.1"/>
    <property type="molecule type" value="Genomic_DNA"/>
</dbReference>
<dbReference type="PANTHER" id="PTHR48182:SF2">
    <property type="entry name" value="PROTEIN SERAC1"/>
    <property type="match status" value="1"/>
</dbReference>
<evidence type="ECO:0000313" key="7">
    <source>
        <dbReference type="EMBL" id="KAL1835227.1"/>
    </source>
</evidence>
<evidence type="ECO:0000256" key="2">
    <source>
        <dbReference type="ARBA" id="ARBA00004240"/>
    </source>
</evidence>
<evidence type="ECO:0000256" key="6">
    <source>
        <dbReference type="ARBA" id="ARBA00023136"/>
    </source>
</evidence>
<evidence type="ECO:0000256" key="5">
    <source>
        <dbReference type="ARBA" id="ARBA00023128"/>
    </source>
</evidence>
<protein>
    <recommendedName>
        <fullName evidence="9">DUF676 domain-containing protein</fullName>
    </recommendedName>
</protein>
<proteinExistence type="predicted"/>
<name>A0ABR3V078_9PEZI</name>
<dbReference type="InterPro" id="IPR052374">
    <property type="entry name" value="SERAC1"/>
</dbReference>
<evidence type="ECO:0000313" key="8">
    <source>
        <dbReference type="Proteomes" id="UP001586593"/>
    </source>
</evidence>
<gene>
    <name evidence="7" type="ORF">VTK73DRAFT_5972</name>
</gene>
<reference evidence="7 8" key="1">
    <citation type="journal article" date="2024" name="Commun. Biol.">
        <title>Comparative genomic analysis of thermophilic fungi reveals convergent evolutionary adaptations and gene losses.</title>
        <authorList>
            <person name="Steindorff A.S."/>
            <person name="Aguilar-Pontes M.V."/>
            <person name="Robinson A.J."/>
            <person name="Andreopoulos B."/>
            <person name="LaButti K."/>
            <person name="Kuo A."/>
            <person name="Mondo S."/>
            <person name="Riley R."/>
            <person name="Otillar R."/>
            <person name="Haridas S."/>
            <person name="Lipzen A."/>
            <person name="Grimwood J."/>
            <person name="Schmutz J."/>
            <person name="Clum A."/>
            <person name="Reid I.D."/>
            <person name="Moisan M.C."/>
            <person name="Butler G."/>
            <person name="Nguyen T.T.M."/>
            <person name="Dewar K."/>
            <person name="Conant G."/>
            <person name="Drula E."/>
            <person name="Henrissat B."/>
            <person name="Hansel C."/>
            <person name="Singer S."/>
            <person name="Hutchinson M.I."/>
            <person name="de Vries R.P."/>
            <person name="Natvig D.O."/>
            <person name="Powell A.J."/>
            <person name="Tsang A."/>
            <person name="Grigoriev I.V."/>
        </authorList>
    </citation>
    <scope>NUCLEOTIDE SEQUENCE [LARGE SCALE GENOMIC DNA]</scope>
    <source>
        <strain evidence="7 8">ATCC 24622</strain>
    </source>
</reference>
<sequence length="202" mass="23088">MTWSKNRDLELFWPLRFLPQEQDIREARILTFGYNSSFRFGSGKTKMSVLDFAKDLLYELKYGSEETEHGLEDLRMGERPILFVVHSMGGLIVKEAYMQGLYDPAYQPIVQAVAAIAFLSTPHRGTNLAESLNRILQVSFVGNPKQFIADLAAGSHTLQKLNEQFRHVASKLQIVSFYETRPTPVLRKSQMVRMLVSKPSLF</sequence>
<comment type="caution">
    <text evidence="7">The sequence shown here is derived from an EMBL/GenBank/DDBJ whole genome shotgun (WGS) entry which is preliminary data.</text>
</comment>
<keyword evidence="6" id="KW-0472">Membrane</keyword>
<dbReference type="Gene3D" id="3.40.50.1820">
    <property type="entry name" value="alpha/beta hydrolase"/>
    <property type="match status" value="1"/>
</dbReference>
<keyword evidence="8" id="KW-1185">Reference proteome</keyword>
<comment type="subcellular location">
    <subcellularLocation>
        <location evidence="2">Endoplasmic reticulum</location>
    </subcellularLocation>
    <subcellularLocation>
        <location evidence="3">Membrane</location>
    </subcellularLocation>
    <subcellularLocation>
        <location evidence="1">Mitochondrion</location>
    </subcellularLocation>
</comment>
<evidence type="ECO:0000256" key="1">
    <source>
        <dbReference type="ARBA" id="ARBA00004173"/>
    </source>
</evidence>
<dbReference type="Proteomes" id="UP001586593">
    <property type="component" value="Unassembled WGS sequence"/>
</dbReference>
<dbReference type="SUPFAM" id="SSF53474">
    <property type="entry name" value="alpha/beta-Hydrolases"/>
    <property type="match status" value="1"/>
</dbReference>
<evidence type="ECO:0000256" key="3">
    <source>
        <dbReference type="ARBA" id="ARBA00004370"/>
    </source>
</evidence>
<dbReference type="PANTHER" id="PTHR48182">
    <property type="entry name" value="PROTEIN SERAC1"/>
    <property type="match status" value="1"/>
</dbReference>
<evidence type="ECO:0000256" key="4">
    <source>
        <dbReference type="ARBA" id="ARBA00022824"/>
    </source>
</evidence>
<keyword evidence="5" id="KW-0496">Mitochondrion</keyword>
<evidence type="ECO:0008006" key="9">
    <source>
        <dbReference type="Google" id="ProtNLM"/>
    </source>
</evidence>
<organism evidence="7 8">
    <name type="scientific">Phialemonium thermophilum</name>
    <dbReference type="NCBI Taxonomy" id="223376"/>
    <lineage>
        <taxon>Eukaryota</taxon>
        <taxon>Fungi</taxon>
        <taxon>Dikarya</taxon>
        <taxon>Ascomycota</taxon>
        <taxon>Pezizomycotina</taxon>
        <taxon>Sordariomycetes</taxon>
        <taxon>Sordariomycetidae</taxon>
        <taxon>Cephalothecales</taxon>
        <taxon>Cephalothecaceae</taxon>
        <taxon>Phialemonium</taxon>
    </lineage>
</organism>
<accession>A0ABR3V078</accession>
<dbReference type="InterPro" id="IPR029058">
    <property type="entry name" value="AB_hydrolase_fold"/>
</dbReference>